<dbReference type="PANTHER" id="PTHR30213:SF1">
    <property type="entry name" value="INNER MEMBRANE PROTEIN YHJD"/>
    <property type="match status" value="1"/>
</dbReference>
<evidence type="ECO:0000256" key="3">
    <source>
        <dbReference type="ARBA" id="ARBA00022692"/>
    </source>
</evidence>
<accession>A0ABT5HNS7</accession>
<evidence type="ECO:0000313" key="8">
    <source>
        <dbReference type="Proteomes" id="UP001214854"/>
    </source>
</evidence>
<keyword evidence="3 6" id="KW-0812">Transmembrane</keyword>
<feature type="transmembrane region" description="Helical" evidence="6">
    <location>
        <begin position="44"/>
        <end position="68"/>
    </location>
</feature>
<keyword evidence="8" id="KW-1185">Reference proteome</keyword>
<feature type="transmembrane region" description="Helical" evidence="6">
    <location>
        <begin position="189"/>
        <end position="212"/>
    </location>
</feature>
<feature type="transmembrane region" description="Helical" evidence="6">
    <location>
        <begin position="253"/>
        <end position="271"/>
    </location>
</feature>
<dbReference type="NCBIfam" id="TIGR00765">
    <property type="entry name" value="yihY_not_rbn"/>
    <property type="match status" value="1"/>
</dbReference>
<feature type="transmembrane region" description="Helical" evidence="6">
    <location>
        <begin position="224"/>
        <end position="247"/>
    </location>
</feature>
<evidence type="ECO:0000256" key="6">
    <source>
        <dbReference type="SAM" id="Phobius"/>
    </source>
</evidence>
<protein>
    <submittedName>
        <fullName evidence="7">YihY/virulence factor BrkB family protein</fullName>
    </submittedName>
</protein>
<evidence type="ECO:0000256" key="5">
    <source>
        <dbReference type="ARBA" id="ARBA00023136"/>
    </source>
</evidence>
<dbReference type="Pfam" id="PF03631">
    <property type="entry name" value="Virul_fac_BrkB"/>
    <property type="match status" value="1"/>
</dbReference>
<comment type="subcellular location">
    <subcellularLocation>
        <location evidence="1">Cell membrane</location>
        <topology evidence="1">Multi-pass membrane protein</topology>
    </subcellularLocation>
</comment>
<dbReference type="EMBL" id="JAQQKX010000001">
    <property type="protein sequence ID" value="MDC7681702.1"/>
    <property type="molecule type" value="Genomic_DNA"/>
</dbReference>
<organism evidence="7 8">
    <name type="scientific">Asticcacaulis aquaticus</name>
    <dbReference type="NCBI Taxonomy" id="2984212"/>
    <lineage>
        <taxon>Bacteria</taxon>
        <taxon>Pseudomonadati</taxon>
        <taxon>Pseudomonadota</taxon>
        <taxon>Alphaproteobacteria</taxon>
        <taxon>Caulobacterales</taxon>
        <taxon>Caulobacteraceae</taxon>
        <taxon>Asticcacaulis</taxon>
    </lineage>
</organism>
<evidence type="ECO:0000256" key="4">
    <source>
        <dbReference type="ARBA" id="ARBA00022989"/>
    </source>
</evidence>
<sequence length="306" mass="33028">MTTATTDSDTRPRPPLTGKLLLQMLMEAFQEWNDDKAPRLGAALAFYSILSIGPLLLIVTGVAGLAFGRDAVNGYLFAELRNLVGDVGAAGIQAILAGAANPQQGIIATLIGIITLVVSATGFFAQLQDAMNAVWNVESDVNADWKWFVKKRLLSFALVVGIGFLLLVSLVISAALAALSAFMSSLLPGFFMGAVNFVISFGVVTFLFAMTFKILPDVHIAWRDVWVGAAITAVLFSIGKQLIGLYLGQSALSSAYGAAGSLIVVLVWIYYSTQIFFFGAEFTQVYSRHFGKQIMPRRKRKAKPEM</sequence>
<reference evidence="7 8" key="1">
    <citation type="submission" date="2023-01" db="EMBL/GenBank/DDBJ databases">
        <title>Novel species of the genus Asticcacaulis isolated from rivers.</title>
        <authorList>
            <person name="Lu H."/>
        </authorList>
    </citation>
    <scope>NUCLEOTIDE SEQUENCE [LARGE SCALE GENOMIC DNA]</scope>
    <source>
        <strain evidence="7 8">BYS171W</strain>
    </source>
</reference>
<keyword evidence="5 6" id="KW-0472">Membrane</keyword>
<keyword evidence="2" id="KW-1003">Cell membrane</keyword>
<dbReference type="InterPro" id="IPR017039">
    <property type="entry name" value="Virul_fac_BrkB"/>
</dbReference>
<comment type="caution">
    <text evidence="7">The sequence shown here is derived from an EMBL/GenBank/DDBJ whole genome shotgun (WGS) entry which is preliminary data.</text>
</comment>
<dbReference type="RefSeq" id="WP_272746218.1">
    <property type="nucleotide sequence ID" value="NZ_JAQQKX010000001.1"/>
</dbReference>
<dbReference type="PIRSF" id="PIRSF035875">
    <property type="entry name" value="RNase_BN"/>
    <property type="match status" value="1"/>
</dbReference>
<feature type="transmembrane region" description="Helical" evidence="6">
    <location>
        <begin position="156"/>
        <end position="183"/>
    </location>
</feature>
<proteinExistence type="predicted"/>
<evidence type="ECO:0000256" key="1">
    <source>
        <dbReference type="ARBA" id="ARBA00004651"/>
    </source>
</evidence>
<gene>
    <name evidence="7" type="ORF">PQU92_00290</name>
</gene>
<dbReference type="Proteomes" id="UP001214854">
    <property type="component" value="Unassembled WGS sequence"/>
</dbReference>
<keyword evidence="4 6" id="KW-1133">Transmembrane helix</keyword>
<dbReference type="PANTHER" id="PTHR30213">
    <property type="entry name" value="INNER MEMBRANE PROTEIN YHJD"/>
    <property type="match status" value="1"/>
</dbReference>
<evidence type="ECO:0000256" key="2">
    <source>
        <dbReference type="ARBA" id="ARBA00022475"/>
    </source>
</evidence>
<name>A0ABT5HNS7_9CAUL</name>
<evidence type="ECO:0000313" key="7">
    <source>
        <dbReference type="EMBL" id="MDC7681702.1"/>
    </source>
</evidence>
<feature type="transmembrane region" description="Helical" evidence="6">
    <location>
        <begin position="106"/>
        <end position="125"/>
    </location>
</feature>